<dbReference type="SUPFAM" id="SSF52374">
    <property type="entry name" value="Nucleotidylyl transferase"/>
    <property type="match status" value="1"/>
</dbReference>
<dbReference type="GO" id="GO:0002161">
    <property type="term" value="F:aminoacyl-tRNA deacylase activity"/>
    <property type="evidence" value="ECO:0007669"/>
    <property type="project" value="InterPro"/>
</dbReference>
<dbReference type="Gene3D" id="3.40.50.620">
    <property type="entry name" value="HUPs"/>
    <property type="match status" value="2"/>
</dbReference>
<feature type="short sequence motif" description="'HIGH' region" evidence="9">
    <location>
        <begin position="40"/>
        <end position="50"/>
    </location>
</feature>
<proteinExistence type="inferred from homology"/>
<dbReference type="HAMAP" id="MF_00049_B">
    <property type="entry name" value="Leu_tRNA_synth_B"/>
    <property type="match status" value="1"/>
</dbReference>
<evidence type="ECO:0000256" key="6">
    <source>
        <dbReference type="ARBA" id="ARBA00022917"/>
    </source>
</evidence>
<evidence type="ECO:0000313" key="17">
    <source>
        <dbReference type="Proteomes" id="UP001142610"/>
    </source>
</evidence>
<keyword evidence="6 9" id="KW-0648">Protein biosynthesis</keyword>
<comment type="similarity">
    <text evidence="1 9 10">Belongs to the class-I aminoacyl-tRNA synthetase family.</text>
</comment>
<organism evidence="16 17">
    <name type="scientific">Parvularcula maris</name>
    <dbReference type="NCBI Taxonomy" id="2965077"/>
    <lineage>
        <taxon>Bacteria</taxon>
        <taxon>Pseudomonadati</taxon>
        <taxon>Pseudomonadota</taxon>
        <taxon>Alphaproteobacteria</taxon>
        <taxon>Parvularculales</taxon>
        <taxon>Parvularculaceae</taxon>
        <taxon>Parvularcula</taxon>
    </lineage>
</organism>
<dbReference type="FunFam" id="1.10.730.10:FF:000002">
    <property type="entry name" value="Leucine--tRNA ligase"/>
    <property type="match status" value="1"/>
</dbReference>
<dbReference type="Proteomes" id="UP001142610">
    <property type="component" value="Unassembled WGS sequence"/>
</dbReference>
<dbReference type="PRINTS" id="PR00985">
    <property type="entry name" value="TRNASYNTHLEU"/>
</dbReference>
<keyword evidence="3 9" id="KW-0436">Ligase</keyword>
<dbReference type="Pfam" id="PF00133">
    <property type="entry name" value="tRNA-synt_1"/>
    <property type="match status" value="2"/>
</dbReference>
<dbReference type="AlphaFoldDB" id="A0A9X2RIP1"/>
<evidence type="ECO:0000259" key="14">
    <source>
        <dbReference type="Pfam" id="PF09334"/>
    </source>
</evidence>
<dbReference type="Gene3D" id="1.10.730.10">
    <property type="entry name" value="Isoleucyl-tRNA Synthetase, Domain 1"/>
    <property type="match status" value="2"/>
</dbReference>
<dbReference type="PANTHER" id="PTHR43740">
    <property type="entry name" value="LEUCYL-TRNA SYNTHETASE"/>
    <property type="match status" value="1"/>
</dbReference>
<keyword evidence="7 9" id="KW-0030">Aminoacyl-tRNA synthetase</keyword>
<feature type="domain" description="Methionyl/Leucyl tRNA synthetase" evidence="14">
    <location>
        <begin position="35"/>
        <end position="169"/>
    </location>
</feature>
<feature type="compositionally biased region" description="Basic and acidic residues" evidence="11">
    <location>
        <begin position="501"/>
        <end position="510"/>
    </location>
</feature>
<dbReference type="InterPro" id="IPR009008">
    <property type="entry name" value="Val/Leu/Ile-tRNA-synth_edit"/>
</dbReference>
<evidence type="ECO:0000256" key="10">
    <source>
        <dbReference type="RuleBase" id="RU363035"/>
    </source>
</evidence>
<feature type="region of interest" description="Disordered" evidence="11">
    <location>
        <begin position="374"/>
        <end position="403"/>
    </location>
</feature>
<dbReference type="SUPFAM" id="SSF47323">
    <property type="entry name" value="Anticodon-binding domain of a subclass of class I aminoacyl-tRNA synthetases"/>
    <property type="match status" value="1"/>
</dbReference>
<dbReference type="InterPro" id="IPR002300">
    <property type="entry name" value="aa-tRNA-synth_Ia"/>
</dbReference>
<dbReference type="PANTHER" id="PTHR43740:SF2">
    <property type="entry name" value="LEUCINE--TRNA LIGASE, MITOCHONDRIAL"/>
    <property type="match status" value="1"/>
</dbReference>
<dbReference type="InterPro" id="IPR014729">
    <property type="entry name" value="Rossmann-like_a/b/a_fold"/>
</dbReference>
<name>A0A9X2RIP1_9PROT</name>
<evidence type="ECO:0000256" key="5">
    <source>
        <dbReference type="ARBA" id="ARBA00022840"/>
    </source>
</evidence>
<evidence type="ECO:0000256" key="11">
    <source>
        <dbReference type="SAM" id="MobiDB-lite"/>
    </source>
</evidence>
<dbReference type="GO" id="GO:0005524">
    <property type="term" value="F:ATP binding"/>
    <property type="evidence" value="ECO:0007669"/>
    <property type="project" value="UniProtKB-UniRule"/>
</dbReference>
<evidence type="ECO:0000259" key="13">
    <source>
        <dbReference type="Pfam" id="PF08264"/>
    </source>
</evidence>
<evidence type="ECO:0000259" key="15">
    <source>
        <dbReference type="Pfam" id="PF13603"/>
    </source>
</evidence>
<feature type="compositionally biased region" description="Polar residues" evidence="11">
    <location>
        <begin position="380"/>
        <end position="398"/>
    </location>
</feature>
<dbReference type="GO" id="GO:0005829">
    <property type="term" value="C:cytosol"/>
    <property type="evidence" value="ECO:0007669"/>
    <property type="project" value="TreeGrafter"/>
</dbReference>
<dbReference type="GO" id="GO:0006429">
    <property type="term" value="P:leucyl-tRNA aminoacylation"/>
    <property type="evidence" value="ECO:0007669"/>
    <property type="project" value="UniProtKB-UniRule"/>
</dbReference>
<feature type="domain" description="Aminoacyl-tRNA synthetase class Ia" evidence="12">
    <location>
        <begin position="724"/>
        <end position="763"/>
    </location>
</feature>
<dbReference type="InterPro" id="IPR015413">
    <property type="entry name" value="Methionyl/Leucyl_tRNA_Synth"/>
</dbReference>
<evidence type="ECO:0000313" key="16">
    <source>
        <dbReference type="EMBL" id="MCQ8186285.1"/>
    </source>
</evidence>
<accession>A0A9X2RIP1</accession>
<comment type="subcellular location">
    <subcellularLocation>
        <location evidence="9">Cytoplasm</location>
    </subcellularLocation>
</comment>
<evidence type="ECO:0000256" key="9">
    <source>
        <dbReference type="HAMAP-Rule" id="MF_00049"/>
    </source>
</evidence>
<dbReference type="EC" id="6.1.1.4" evidence="9"/>
<feature type="domain" description="Methionyl/Valyl/Leucyl/Isoleucyl-tRNA synthetase anticodon-binding" evidence="13">
    <location>
        <begin position="805"/>
        <end position="924"/>
    </location>
</feature>
<keyword evidence="2 9" id="KW-0963">Cytoplasm</keyword>
<dbReference type="PROSITE" id="PS00178">
    <property type="entry name" value="AA_TRNA_LIGASE_I"/>
    <property type="match status" value="1"/>
</dbReference>
<feature type="short sequence motif" description="'KMSKS' region" evidence="9">
    <location>
        <begin position="724"/>
        <end position="728"/>
    </location>
</feature>
<dbReference type="EMBL" id="JANIBC010000015">
    <property type="protein sequence ID" value="MCQ8186285.1"/>
    <property type="molecule type" value="Genomic_DNA"/>
</dbReference>
<comment type="caution">
    <text evidence="16">The sequence shown here is derived from an EMBL/GenBank/DDBJ whole genome shotgun (WGS) entry which is preliminary data.</text>
</comment>
<dbReference type="Pfam" id="PF09334">
    <property type="entry name" value="tRNA-synt_1g"/>
    <property type="match status" value="1"/>
</dbReference>
<dbReference type="InterPro" id="IPR013155">
    <property type="entry name" value="M/V/L/I-tRNA-synth_anticd-bd"/>
</dbReference>
<dbReference type="CDD" id="cd07958">
    <property type="entry name" value="Anticodon_Ia_Leu_BEm"/>
    <property type="match status" value="1"/>
</dbReference>
<dbReference type="SUPFAM" id="SSF50677">
    <property type="entry name" value="ValRS/IleRS/LeuRS editing domain"/>
    <property type="match status" value="1"/>
</dbReference>
<evidence type="ECO:0000256" key="7">
    <source>
        <dbReference type="ARBA" id="ARBA00023146"/>
    </source>
</evidence>
<reference evidence="16" key="1">
    <citation type="submission" date="2022-07" db="EMBL/GenBank/DDBJ databases">
        <title>Parvularcula maris sp. nov., an algicidal bacterium isolated from seawater.</title>
        <authorList>
            <person name="Li F."/>
        </authorList>
    </citation>
    <scope>NUCLEOTIDE SEQUENCE</scope>
    <source>
        <strain evidence="16">BGMRC 0090</strain>
    </source>
</reference>
<keyword evidence="4 9" id="KW-0547">Nucleotide-binding</keyword>
<evidence type="ECO:0000256" key="1">
    <source>
        <dbReference type="ARBA" id="ARBA00005594"/>
    </source>
</evidence>
<dbReference type="InterPro" id="IPR009080">
    <property type="entry name" value="tRNAsynth_Ia_anticodon-bd"/>
</dbReference>
<feature type="domain" description="Aminoacyl-tRNA synthetase class Ia" evidence="12">
    <location>
        <begin position="449"/>
        <end position="609"/>
    </location>
</feature>
<feature type="region of interest" description="Disordered" evidence="11">
    <location>
        <begin position="489"/>
        <end position="522"/>
    </location>
</feature>
<sequence>MARYNPASAEPKWQKAWDDAKSFEAKETGAEKYYVLEMFPYPSGKIHIGHVRNYAMGDVIARYKKAQGYDVLHPMGWDAFGLPAENAARDQGGHPREWTYGNIAVMKEQLQRMGLAIDWSREFATCDPEYYVHQQKLFLEFLEKGFVERRESLVNWDPVEMTVLANEQVVDGKGWRSGAPVEKKSMATWFFKITDRADDLLAALDDGRLEGWPAHVKEMQRNWIGKSEGLKMSFPLSGNDLPQDSLPIYTTRPDTLYGASFLGVAPDHPLAKHYASSDPKVAAFVAECAAQGTSEADIEKAEKKGVPLPITGRHPFTDEELPVYACNFILMQYGTGAIFACPAHDQRDLDFARKYGLPVKPVISPVIPEGEAYPGPMDQASDNGSMGPGSSATPTSGMTDDGRVEAYTGPGHMIHSGFLDGKSTDEALPKAIAKIEEMGWGEGTTNYRLRDWGLSRQRYWGCPVPIIHCEACGAVPVPEQQLPVSLPEVDPEEFKTPGNPLDREGARAWRETPCPSCDGPARRDTDTMDTFVDSSWYYARFASQPTDKPVDKAEADAWLPVQQYIGGIEHAILHLLYARYFMRMMKECGYTEQDEPFTNLFTQGMVTHEVYKGRYITGFESFVFPEDVAPRSTFFRSTDEAEKYINIWKEVVERSKREQYEATSYSGGTDIDPSKTKLAKDHPLLKVDLDACLWTYDQQNWETGDGKPYIWAGVTPVARFPIEKMSKSKKNVVNPMAMADAYGADAVRFFMLSDSPPERDVEWTEAGAEGAWRFANRVYETVEKGRGLASAGQPSDDLPEALLGIRKAAHRTAAGVTADIEHFRFNKAIARLYEFLGTLKGLKTEGDAAPVAAEALTFLTQLTAPFMPHLAEECWELLGHDGLCCDAAWPSVNETFLEDDTVTLPVQVNGKRRGEIKASKDASKEDIEAMALAQPDVARFMEGKTVRKLIVVPGRIVNVVAG</sequence>
<dbReference type="GO" id="GO:0004823">
    <property type="term" value="F:leucine-tRNA ligase activity"/>
    <property type="evidence" value="ECO:0007669"/>
    <property type="project" value="UniProtKB-UniRule"/>
</dbReference>
<keyword evidence="5 9" id="KW-0067">ATP-binding</keyword>
<evidence type="ECO:0000256" key="2">
    <source>
        <dbReference type="ARBA" id="ARBA00022490"/>
    </source>
</evidence>
<evidence type="ECO:0000256" key="3">
    <source>
        <dbReference type="ARBA" id="ARBA00022598"/>
    </source>
</evidence>
<protein>
    <recommendedName>
        <fullName evidence="9">Leucine--tRNA ligase</fullName>
        <ecNumber evidence="9">6.1.1.4</ecNumber>
    </recommendedName>
    <alternativeName>
        <fullName evidence="9">Leucyl-tRNA synthetase</fullName>
        <shortName evidence="9">LeuRS</shortName>
    </alternativeName>
</protein>
<feature type="binding site" evidence="9">
    <location>
        <position position="727"/>
    </location>
    <ligand>
        <name>ATP</name>
        <dbReference type="ChEBI" id="CHEBI:30616"/>
    </ligand>
</feature>
<dbReference type="InterPro" id="IPR001412">
    <property type="entry name" value="aa-tRNA-synth_I_CS"/>
</dbReference>
<dbReference type="InterPro" id="IPR025709">
    <property type="entry name" value="Leu_tRNA-synth_edit"/>
</dbReference>
<dbReference type="InterPro" id="IPR002302">
    <property type="entry name" value="Leu-tRNA-ligase"/>
</dbReference>
<dbReference type="Pfam" id="PF08264">
    <property type="entry name" value="Anticodon_1"/>
    <property type="match status" value="1"/>
</dbReference>
<gene>
    <name evidence="9 16" type="primary">leuS</name>
    <name evidence="16" type="ORF">NOG11_12925</name>
</gene>
<evidence type="ECO:0000259" key="12">
    <source>
        <dbReference type="Pfam" id="PF00133"/>
    </source>
</evidence>
<evidence type="ECO:0000256" key="4">
    <source>
        <dbReference type="ARBA" id="ARBA00022741"/>
    </source>
</evidence>
<evidence type="ECO:0000256" key="8">
    <source>
        <dbReference type="ARBA" id="ARBA00047469"/>
    </source>
</evidence>
<dbReference type="Gene3D" id="3.90.740.10">
    <property type="entry name" value="Valyl/Leucyl/Isoleucyl-tRNA synthetase, editing domain"/>
    <property type="match status" value="1"/>
</dbReference>
<keyword evidence="17" id="KW-1185">Reference proteome</keyword>
<feature type="domain" description="Leucyl-tRNA synthetase editing" evidence="15">
    <location>
        <begin position="221"/>
        <end position="371"/>
    </location>
</feature>
<dbReference type="NCBIfam" id="TIGR00396">
    <property type="entry name" value="leuS_bact"/>
    <property type="match status" value="1"/>
</dbReference>
<dbReference type="Pfam" id="PF13603">
    <property type="entry name" value="tRNA-synt_1_2"/>
    <property type="match status" value="1"/>
</dbReference>
<comment type="catalytic activity">
    <reaction evidence="8 9">
        <text>tRNA(Leu) + L-leucine + ATP = L-leucyl-tRNA(Leu) + AMP + diphosphate</text>
        <dbReference type="Rhea" id="RHEA:11688"/>
        <dbReference type="Rhea" id="RHEA-COMP:9613"/>
        <dbReference type="Rhea" id="RHEA-COMP:9622"/>
        <dbReference type="ChEBI" id="CHEBI:30616"/>
        <dbReference type="ChEBI" id="CHEBI:33019"/>
        <dbReference type="ChEBI" id="CHEBI:57427"/>
        <dbReference type="ChEBI" id="CHEBI:78442"/>
        <dbReference type="ChEBI" id="CHEBI:78494"/>
        <dbReference type="ChEBI" id="CHEBI:456215"/>
        <dbReference type="EC" id="6.1.1.4"/>
    </reaction>
</comment>